<dbReference type="PANTHER" id="PTHR48051:SF1">
    <property type="entry name" value="RAS SUPPRESSOR PROTEIN 1"/>
    <property type="match status" value="1"/>
</dbReference>
<protein>
    <recommendedName>
        <fullName evidence="4">Leucine-rich repeat domain-containing protein</fullName>
    </recommendedName>
</protein>
<dbReference type="GO" id="GO:0005737">
    <property type="term" value="C:cytoplasm"/>
    <property type="evidence" value="ECO:0007669"/>
    <property type="project" value="TreeGrafter"/>
</dbReference>
<dbReference type="AlphaFoldDB" id="A0A6S6RXP2"/>
<dbReference type="InterPro" id="IPR032675">
    <property type="entry name" value="LRR_dom_sf"/>
</dbReference>
<sequence>QLKNLRALILSDTKLTSLPKEISQLKKLEELRLDGSSIEKLPDFLDKLPNLKEVWISRTQANLNPNTIYVSFDYPIFVTDGYPH</sequence>
<evidence type="ECO:0000256" key="1">
    <source>
        <dbReference type="ARBA" id="ARBA00022614"/>
    </source>
</evidence>
<name>A0A6S6RXP2_9BACT</name>
<feature type="non-terminal residue" evidence="3">
    <location>
        <position position="1"/>
    </location>
</feature>
<keyword evidence="1" id="KW-0433">Leucine-rich repeat</keyword>
<reference evidence="3" key="1">
    <citation type="submission" date="2020-01" db="EMBL/GenBank/DDBJ databases">
        <authorList>
            <person name="Meier V. D."/>
            <person name="Meier V D."/>
        </authorList>
    </citation>
    <scope>NUCLEOTIDE SEQUENCE</scope>
    <source>
        <strain evidence="3">HLG_WM_MAG_10</strain>
    </source>
</reference>
<dbReference type="InterPro" id="IPR050216">
    <property type="entry name" value="LRR_domain-containing"/>
</dbReference>
<evidence type="ECO:0000256" key="2">
    <source>
        <dbReference type="ARBA" id="ARBA00022737"/>
    </source>
</evidence>
<organism evidence="3">
    <name type="scientific">uncultured Aureispira sp</name>
    <dbReference type="NCBI Taxonomy" id="1331704"/>
    <lineage>
        <taxon>Bacteria</taxon>
        <taxon>Pseudomonadati</taxon>
        <taxon>Bacteroidota</taxon>
        <taxon>Saprospiria</taxon>
        <taxon>Saprospirales</taxon>
        <taxon>Saprospiraceae</taxon>
        <taxon>Aureispira</taxon>
        <taxon>environmental samples</taxon>
    </lineage>
</organism>
<gene>
    <name evidence="3" type="ORF">HELGO_WM30048</name>
</gene>
<dbReference type="Pfam" id="PF13855">
    <property type="entry name" value="LRR_8"/>
    <property type="match status" value="1"/>
</dbReference>
<accession>A0A6S6RXP2</accession>
<dbReference type="SUPFAM" id="SSF52075">
    <property type="entry name" value="Outer arm dynein light chain 1"/>
    <property type="match status" value="1"/>
</dbReference>
<dbReference type="Gene3D" id="3.80.10.10">
    <property type="entry name" value="Ribonuclease Inhibitor"/>
    <property type="match status" value="1"/>
</dbReference>
<dbReference type="InterPro" id="IPR001611">
    <property type="entry name" value="Leu-rich_rpt"/>
</dbReference>
<keyword evidence="2" id="KW-0677">Repeat</keyword>
<evidence type="ECO:0000313" key="3">
    <source>
        <dbReference type="EMBL" id="CAA6800070.1"/>
    </source>
</evidence>
<dbReference type="EMBL" id="CACVAQ010000049">
    <property type="protein sequence ID" value="CAA6800070.1"/>
    <property type="molecule type" value="Genomic_DNA"/>
</dbReference>
<evidence type="ECO:0008006" key="4">
    <source>
        <dbReference type="Google" id="ProtNLM"/>
    </source>
</evidence>
<dbReference type="PANTHER" id="PTHR48051">
    <property type="match status" value="1"/>
</dbReference>
<proteinExistence type="predicted"/>